<evidence type="ECO:0000313" key="11">
    <source>
        <dbReference type="EMBL" id="GHO51995.1"/>
    </source>
</evidence>
<feature type="transmembrane region" description="Helical" evidence="8">
    <location>
        <begin position="457"/>
        <end position="481"/>
    </location>
</feature>
<feature type="transmembrane region" description="Helical" evidence="8">
    <location>
        <begin position="221"/>
        <end position="240"/>
    </location>
</feature>
<dbReference type="PANTHER" id="PTHR39084">
    <property type="entry name" value="MEMBRANE PROTEIN-RELATED"/>
    <property type="match status" value="1"/>
</dbReference>
<keyword evidence="12" id="KW-1185">Reference proteome</keyword>
<comment type="caution">
    <text evidence="11">The sequence shown here is derived from an EMBL/GenBank/DDBJ whole genome shotgun (WGS) entry which is preliminary data.</text>
</comment>
<sequence>MPVPLRIFSGLHFRQATTQSIPQESEEHMNTPLELALKITAGVAIGLCIGLERQWAHKEAGVRTFAITALLGTITWLITPTLAFVQWSTVLLAIIFLNIYSLWKEHSAEITTSLALAATDLLGMLVGMGNYFLAFACAIAITALLSWKTELVTFTSKLTVAEIRGALLLAFITAVVYPLLPKQPLDPWHILDLRSVWLTVILVSGLQFLNYILLRQLGNRGIYYSALLGGLINSAATAILLGQEAKVDIDTEREAPGNMLLADTAMILRNWALVLLFVLPHGIQPAFPTIVVLVPMMLVAAGVAASSMAEAHKSKLYPFHRRFSTVPRQDSGERHEKKPSGVFPQPLKTVQQISTQTLDNEQSRPPEQTDGASNTPGNDGQPSGGIQKQFLRSPLLLRSVLSFGLLFLLLTILSGLGKLLFGSLGFLIVIVVGALASAASSSVLVGQELARGTLASYPAAIAMFLATLVGLLENVAIFWVVTHKSSISFRILLLTLPIIAAGLIAIFLEMHLG</sequence>
<evidence type="ECO:0000256" key="8">
    <source>
        <dbReference type="SAM" id="Phobius"/>
    </source>
</evidence>
<evidence type="ECO:0000259" key="10">
    <source>
        <dbReference type="Pfam" id="PF13194"/>
    </source>
</evidence>
<evidence type="ECO:0000256" key="6">
    <source>
        <dbReference type="ARBA" id="ARBA00023136"/>
    </source>
</evidence>
<dbReference type="InterPro" id="IPR003416">
    <property type="entry name" value="MgtC/SapB/SrpB/YhiD_fam"/>
</dbReference>
<dbReference type="PRINTS" id="PR01837">
    <property type="entry name" value="MGTCSAPBPROT"/>
</dbReference>
<keyword evidence="6 8" id="KW-0472">Membrane</keyword>
<feature type="transmembrane region" description="Helical" evidence="8">
    <location>
        <begin position="192"/>
        <end position="209"/>
    </location>
</feature>
<comment type="subcellular location">
    <subcellularLocation>
        <location evidence="1">Cell membrane</location>
        <topology evidence="1">Multi-pass membrane protein</topology>
    </subcellularLocation>
</comment>
<dbReference type="EMBL" id="BNJG01000001">
    <property type="protein sequence ID" value="GHO51995.1"/>
    <property type="molecule type" value="Genomic_DNA"/>
</dbReference>
<feature type="domain" description="MgtC/SapB/SrpB/YhiD N-terminal" evidence="9">
    <location>
        <begin position="41"/>
        <end position="152"/>
    </location>
</feature>
<feature type="transmembrane region" description="Helical" evidence="8">
    <location>
        <begin position="260"/>
        <end position="279"/>
    </location>
</feature>
<name>A0ABQ3UHD3_9CHLR</name>
<dbReference type="Pfam" id="PF02308">
    <property type="entry name" value="MgtC"/>
    <property type="match status" value="1"/>
</dbReference>
<keyword evidence="5 8" id="KW-1133">Transmembrane helix</keyword>
<protein>
    <recommendedName>
        <fullName evidence="13">DUF4010 domain-containing protein</fullName>
    </recommendedName>
</protein>
<dbReference type="Proteomes" id="UP000654345">
    <property type="component" value="Unassembled WGS sequence"/>
</dbReference>
<keyword evidence="3" id="KW-1003">Cell membrane</keyword>
<comment type="similarity">
    <text evidence="2">Belongs to the MgtC/SapB family.</text>
</comment>
<feature type="transmembrane region" description="Helical" evidence="8">
    <location>
        <begin position="84"/>
        <end position="103"/>
    </location>
</feature>
<feature type="domain" description="DUF4010" evidence="10">
    <location>
        <begin position="389"/>
        <end position="481"/>
    </location>
</feature>
<feature type="transmembrane region" description="Helical" evidence="8">
    <location>
        <begin position="419"/>
        <end position="445"/>
    </location>
</feature>
<feature type="transmembrane region" description="Helical" evidence="8">
    <location>
        <begin position="163"/>
        <end position="180"/>
    </location>
</feature>
<feature type="transmembrane region" description="Helical" evidence="8">
    <location>
        <begin position="395"/>
        <end position="413"/>
    </location>
</feature>
<dbReference type="InterPro" id="IPR025105">
    <property type="entry name" value="DUF4010"/>
</dbReference>
<feature type="region of interest" description="Disordered" evidence="7">
    <location>
        <begin position="357"/>
        <end position="384"/>
    </location>
</feature>
<dbReference type="PANTHER" id="PTHR39084:SF1">
    <property type="entry name" value="DUF4010 DOMAIN-CONTAINING PROTEIN"/>
    <property type="match status" value="1"/>
</dbReference>
<evidence type="ECO:0000313" key="12">
    <source>
        <dbReference type="Proteomes" id="UP000654345"/>
    </source>
</evidence>
<feature type="region of interest" description="Disordered" evidence="7">
    <location>
        <begin position="327"/>
        <end position="346"/>
    </location>
</feature>
<evidence type="ECO:0000256" key="5">
    <source>
        <dbReference type="ARBA" id="ARBA00022989"/>
    </source>
</evidence>
<gene>
    <name evidence="11" type="ORF">KSB_04700</name>
</gene>
<feature type="domain" description="DUF4010" evidence="10">
    <location>
        <begin position="201"/>
        <end position="312"/>
    </location>
</feature>
<evidence type="ECO:0000256" key="4">
    <source>
        <dbReference type="ARBA" id="ARBA00022692"/>
    </source>
</evidence>
<feature type="transmembrane region" description="Helical" evidence="8">
    <location>
        <begin position="285"/>
        <end position="305"/>
    </location>
</feature>
<dbReference type="InterPro" id="IPR049177">
    <property type="entry name" value="MgtC_SapB_SrpB_YhiD_N"/>
</dbReference>
<accession>A0ABQ3UHD3</accession>
<proteinExistence type="inferred from homology"/>
<feature type="compositionally biased region" description="Basic and acidic residues" evidence="7">
    <location>
        <begin position="330"/>
        <end position="339"/>
    </location>
</feature>
<evidence type="ECO:0000256" key="1">
    <source>
        <dbReference type="ARBA" id="ARBA00004651"/>
    </source>
</evidence>
<evidence type="ECO:0000256" key="2">
    <source>
        <dbReference type="ARBA" id="ARBA00009298"/>
    </source>
</evidence>
<organism evidence="11 12">
    <name type="scientific">Ktedonobacter robiniae</name>
    <dbReference type="NCBI Taxonomy" id="2778365"/>
    <lineage>
        <taxon>Bacteria</taxon>
        <taxon>Bacillati</taxon>
        <taxon>Chloroflexota</taxon>
        <taxon>Ktedonobacteria</taxon>
        <taxon>Ktedonobacterales</taxon>
        <taxon>Ktedonobacteraceae</taxon>
        <taxon>Ktedonobacter</taxon>
    </lineage>
</organism>
<evidence type="ECO:0000256" key="3">
    <source>
        <dbReference type="ARBA" id="ARBA00022475"/>
    </source>
</evidence>
<dbReference type="Pfam" id="PF13194">
    <property type="entry name" value="DUF4010"/>
    <property type="match status" value="2"/>
</dbReference>
<feature type="transmembrane region" description="Helical" evidence="8">
    <location>
        <begin position="487"/>
        <end position="508"/>
    </location>
</feature>
<keyword evidence="4 8" id="KW-0812">Transmembrane</keyword>
<evidence type="ECO:0008006" key="13">
    <source>
        <dbReference type="Google" id="ProtNLM"/>
    </source>
</evidence>
<evidence type="ECO:0000256" key="7">
    <source>
        <dbReference type="SAM" id="MobiDB-lite"/>
    </source>
</evidence>
<evidence type="ECO:0000259" key="9">
    <source>
        <dbReference type="Pfam" id="PF02308"/>
    </source>
</evidence>
<feature type="transmembrane region" description="Helical" evidence="8">
    <location>
        <begin position="115"/>
        <end position="143"/>
    </location>
</feature>
<reference evidence="11 12" key="1">
    <citation type="journal article" date="2021" name="Int. J. Syst. Evol. Microbiol.">
        <title>Reticulibacter mediterranei gen. nov., sp. nov., within the new family Reticulibacteraceae fam. nov., and Ktedonospora formicarum gen. nov., sp. nov., Ktedonobacter robiniae sp. nov., Dictyobacter formicarum sp. nov. and Dictyobacter arantiisoli sp. nov., belonging to the class Ktedonobacteria.</title>
        <authorList>
            <person name="Yabe S."/>
            <person name="Zheng Y."/>
            <person name="Wang C.M."/>
            <person name="Sakai Y."/>
            <person name="Abe K."/>
            <person name="Yokota A."/>
            <person name="Donadio S."/>
            <person name="Cavaletti L."/>
            <person name="Monciardini P."/>
        </authorList>
    </citation>
    <scope>NUCLEOTIDE SEQUENCE [LARGE SCALE GENOMIC DNA]</scope>
    <source>
        <strain evidence="11 12">SOSP1-30</strain>
    </source>
</reference>